<proteinExistence type="predicted"/>
<protein>
    <submittedName>
        <fullName evidence="1">Uncharacterized protein</fullName>
    </submittedName>
</protein>
<accession>A0A6J5NNG3</accession>
<dbReference type="EMBL" id="LR796710">
    <property type="protein sequence ID" value="CAB4161370.1"/>
    <property type="molecule type" value="Genomic_DNA"/>
</dbReference>
<evidence type="ECO:0000313" key="1">
    <source>
        <dbReference type="EMBL" id="CAB4161370.1"/>
    </source>
</evidence>
<gene>
    <name evidence="1" type="ORF">UFOVP774_49</name>
</gene>
<name>A0A6J5NNG3_9CAUD</name>
<reference evidence="1" key="1">
    <citation type="submission" date="2020-04" db="EMBL/GenBank/DDBJ databases">
        <authorList>
            <person name="Chiriac C."/>
            <person name="Salcher M."/>
            <person name="Ghai R."/>
            <person name="Kavagutti S V."/>
        </authorList>
    </citation>
    <scope>NUCLEOTIDE SEQUENCE</scope>
</reference>
<organism evidence="1">
    <name type="scientific">uncultured Caudovirales phage</name>
    <dbReference type="NCBI Taxonomy" id="2100421"/>
    <lineage>
        <taxon>Viruses</taxon>
        <taxon>Duplodnaviria</taxon>
        <taxon>Heunggongvirae</taxon>
        <taxon>Uroviricota</taxon>
        <taxon>Caudoviricetes</taxon>
        <taxon>Peduoviridae</taxon>
        <taxon>Maltschvirus</taxon>
        <taxon>Maltschvirus maltsch</taxon>
    </lineage>
</organism>
<sequence length="75" mass="8433">MELNNKIGTLLCELRETQNTVKEVRADMLKVAFEAGLDQGTALKINVADWLDGYLVAQGIVPDYRKIEAAEFNNY</sequence>